<organism evidence="9 10">
    <name type="scientific">Sinanodonta woodiana</name>
    <name type="common">Chinese pond mussel</name>
    <name type="synonym">Anodonta woodiana</name>
    <dbReference type="NCBI Taxonomy" id="1069815"/>
    <lineage>
        <taxon>Eukaryota</taxon>
        <taxon>Metazoa</taxon>
        <taxon>Spiralia</taxon>
        <taxon>Lophotrochozoa</taxon>
        <taxon>Mollusca</taxon>
        <taxon>Bivalvia</taxon>
        <taxon>Autobranchia</taxon>
        <taxon>Heteroconchia</taxon>
        <taxon>Palaeoheterodonta</taxon>
        <taxon>Unionida</taxon>
        <taxon>Unionoidea</taxon>
        <taxon>Unionidae</taxon>
        <taxon>Unioninae</taxon>
        <taxon>Sinanodonta</taxon>
    </lineage>
</organism>
<gene>
    <name evidence="9" type="ORF">ACJMK2_026321</name>
</gene>
<dbReference type="InterPro" id="IPR007110">
    <property type="entry name" value="Ig-like_dom"/>
</dbReference>
<feature type="chain" id="PRO_5044744926" description="Ig-like domain-containing protein" evidence="7">
    <location>
        <begin position="25"/>
        <end position="538"/>
    </location>
</feature>
<feature type="domain" description="Ig-like" evidence="8">
    <location>
        <begin position="228"/>
        <end position="307"/>
    </location>
</feature>
<keyword evidence="10" id="KW-1185">Reference proteome</keyword>
<protein>
    <recommendedName>
        <fullName evidence="8">Ig-like domain-containing protein</fullName>
    </recommendedName>
</protein>
<keyword evidence="3" id="KW-0325">Glycoprotein</keyword>
<keyword evidence="6" id="KW-0472">Membrane</keyword>
<name>A0ABD3XJ93_SINWO</name>
<dbReference type="AlphaFoldDB" id="A0ABD3XJ93"/>
<dbReference type="PANTHER" id="PTHR44337">
    <property type="entry name" value="CARCINOEMBRYONIC ANTIGEN-RELATED CELL ADHESION MOLECULE 8"/>
    <property type="match status" value="1"/>
</dbReference>
<evidence type="ECO:0000256" key="1">
    <source>
        <dbReference type="ARBA" id="ARBA00022729"/>
    </source>
</evidence>
<keyword evidence="2" id="KW-1015">Disulfide bond</keyword>
<feature type="domain" description="Ig-like" evidence="8">
    <location>
        <begin position="132"/>
        <end position="201"/>
    </location>
</feature>
<evidence type="ECO:0000256" key="6">
    <source>
        <dbReference type="SAM" id="Phobius"/>
    </source>
</evidence>
<proteinExistence type="predicted"/>
<evidence type="ECO:0000313" key="9">
    <source>
        <dbReference type="EMBL" id="KAL3886319.1"/>
    </source>
</evidence>
<dbReference type="SUPFAM" id="SSF48726">
    <property type="entry name" value="Immunoglobulin"/>
    <property type="match status" value="2"/>
</dbReference>
<keyword evidence="1 7" id="KW-0732">Signal</keyword>
<feature type="signal peptide" evidence="7">
    <location>
        <begin position="1"/>
        <end position="24"/>
    </location>
</feature>
<dbReference type="Gene3D" id="2.60.40.10">
    <property type="entry name" value="Immunoglobulins"/>
    <property type="match status" value="1"/>
</dbReference>
<evidence type="ECO:0000256" key="2">
    <source>
        <dbReference type="ARBA" id="ARBA00023157"/>
    </source>
</evidence>
<keyword evidence="4" id="KW-0393">Immunoglobulin domain</keyword>
<feature type="compositionally biased region" description="Basic and acidic residues" evidence="5">
    <location>
        <begin position="349"/>
        <end position="363"/>
    </location>
</feature>
<dbReference type="SMART" id="SM00409">
    <property type="entry name" value="IG"/>
    <property type="match status" value="2"/>
</dbReference>
<reference evidence="9 10" key="1">
    <citation type="submission" date="2024-11" db="EMBL/GenBank/DDBJ databases">
        <title>Chromosome-level genome assembly of the freshwater bivalve Anodonta woodiana.</title>
        <authorList>
            <person name="Chen X."/>
        </authorList>
    </citation>
    <scope>NUCLEOTIDE SEQUENCE [LARGE SCALE GENOMIC DNA]</scope>
    <source>
        <strain evidence="9">MN2024</strain>
        <tissue evidence="9">Gills</tissue>
    </source>
</reference>
<dbReference type="InterPro" id="IPR013783">
    <property type="entry name" value="Ig-like_fold"/>
</dbReference>
<evidence type="ECO:0000256" key="3">
    <source>
        <dbReference type="ARBA" id="ARBA00023180"/>
    </source>
</evidence>
<feature type="region of interest" description="Disordered" evidence="5">
    <location>
        <begin position="349"/>
        <end position="370"/>
    </location>
</feature>
<dbReference type="EMBL" id="JBJQND010000002">
    <property type="protein sequence ID" value="KAL3886319.1"/>
    <property type="molecule type" value="Genomic_DNA"/>
</dbReference>
<dbReference type="PROSITE" id="PS50835">
    <property type="entry name" value="IG_LIKE"/>
    <property type="match status" value="2"/>
</dbReference>
<evidence type="ECO:0000259" key="8">
    <source>
        <dbReference type="PROSITE" id="PS50835"/>
    </source>
</evidence>
<dbReference type="PANTHER" id="PTHR44337:SF20">
    <property type="entry name" value="CARCINOEMBRYONIC ANTIGEN-RELATED CELL ADHESION MOLECULE 5-RELATED"/>
    <property type="match status" value="1"/>
</dbReference>
<dbReference type="InterPro" id="IPR052598">
    <property type="entry name" value="IgSF_CEA-related"/>
</dbReference>
<accession>A0ABD3XJ93</accession>
<keyword evidence="6" id="KW-0812">Transmembrane</keyword>
<feature type="transmembrane region" description="Helical" evidence="6">
    <location>
        <begin position="318"/>
        <end position="340"/>
    </location>
</feature>
<dbReference type="InterPro" id="IPR036179">
    <property type="entry name" value="Ig-like_dom_sf"/>
</dbReference>
<evidence type="ECO:0000256" key="4">
    <source>
        <dbReference type="ARBA" id="ARBA00023319"/>
    </source>
</evidence>
<dbReference type="Proteomes" id="UP001634394">
    <property type="component" value="Unassembled WGS sequence"/>
</dbReference>
<dbReference type="InterPro" id="IPR003599">
    <property type="entry name" value="Ig_sub"/>
</dbReference>
<keyword evidence="6" id="KW-1133">Transmembrane helix</keyword>
<evidence type="ECO:0000256" key="5">
    <source>
        <dbReference type="SAM" id="MobiDB-lite"/>
    </source>
</evidence>
<evidence type="ECO:0000313" key="10">
    <source>
        <dbReference type="Proteomes" id="UP001634394"/>
    </source>
</evidence>
<comment type="caution">
    <text evidence="9">The sequence shown here is derived from an EMBL/GenBank/DDBJ whole genome shotgun (WGS) entry which is preliminary data.</text>
</comment>
<sequence>MTSFNIVKVFMFFNFLTHFTVCNTDPLLGFTGCNATLQWNMSNNKYKHERTMFRIIDNAGDVIATKENNQCISKNNLFMSCILSHKNDAWIMALTLMNITSNHTGNYTAWFKVDESPHSETKTMPLIIIDKPQIMEVRKPLVNQNFSVMCITSYTSDCITYYWKINGSKLQDSINLYATMSTLTYRNVTMMDNFSRLTCQARIENCSNVLCNSYEDSDPYTIEPYYGPMYVSLTHNESHIYLEENTTLKVKCSANCYPACTFQWVGNYINVDNEELLINNFNERYSGPYTCTAKNRETGVTAKSSLLLLHLEKGQRELLRWIGPVFFVAAFVIFATVWKLKASREIEKRSKLQARAEHEDNELSRTNTGTNSRALPRILKRFARTKTNRMINKEYHETGTNSQPLHLLQTSNDRSKLQEDPYNTIDENVLTVYNYSTYNVIGETSQEAERGPEHRMYYYGSSSCYHVEAADVHATDETYLNPVSGFSPTSESHQFNETYMNVTDKEYITVIDDCSRPVEETGVTEADPTYITPIAGSQ</sequence>
<evidence type="ECO:0000256" key="7">
    <source>
        <dbReference type="SAM" id="SignalP"/>
    </source>
</evidence>